<reference evidence="2" key="1">
    <citation type="submission" date="2018-05" db="EMBL/GenBank/DDBJ databases">
        <authorList>
            <person name="Lanie J.A."/>
            <person name="Ng W.-L."/>
            <person name="Kazmierczak K.M."/>
            <person name="Andrzejewski T.M."/>
            <person name="Davidsen T.M."/>
            <person name="Wayne K.J."/>
            <person name="Tettelin H."/>
            <person name="Glass J.I."/>
            <person name="Rusch D."/>
            <person name="Podicherti R."/>
            <person name="Tsui H.-C.T."/>
            <person name="Winkler M.E."/>
        </authorList>
    </citation>
    <scope>NUCLEOTIDE SEQUENCE</scope>
</reference>
<accession>A0A382JUX2</accession>
<dbReference type="InterPro" id="IPR016117">
    <property type="entry name" value="ArgJ-like_dom_sf"/>
</dbReference>
<proteinExistence type="inferred from homology"/>
<dbReference type="Pfam" id="PF03576">
    <property type="entry name" value="Peptidase_S58"/>
    <property type="match status" value="1"/>
</dbReference>
<organism evidence="2">
    <name type="scientific">marine metagenome</name>
    <dbReference type="NCBI Taxonomy" id="408172"/>
    <lineage>
        <taxon>unclassified sequences</taxon>
        <taxon>metagenomes</taxon>
        <taxon>ecological metagenomes</taxon>
    </lineage>
</organism>
<dbReference type="PANTHER" id="PTHR36512">
    <property type="entry name" value="D-AMINOPEPTIDASE"/>
    <property type="match status" value="1"/>
</dbReference>
<dbReference type="GO" id="GO:0004177">
    <property type="term" value="F:aminopeptidase activity"/>
    <property type="evidence" value="ECO:0007669"/>
    <property type="project" value="TreeGrafter"/>
</dbReference>
<gene>
    <name evidence="2" type="ORF">METZ01_LOCUS267195</name>
</gene>
<dbReference type="EMBL" id="UINC01075800">
    <property type="protein sequence ID" value="SVC14341.1"/>
    <property type="molecule type" value="Genomic_DNA"/>
</dbReference>
<evidence type="ECO:0000256" key="1">
    <source>
        <dbReference type="ARBA" id="ARBA00007068"/>
    </source>
</evidence>
<name>A0A382JUX2_9ZZZZ</name>
<dbReference type="SUPFAM" id="SSF56266">
    <property type="entry name" value="DmpA/ArgJ-like"/>
    <property type="match status" value="1"/>
</dbReference>
<protein>
    <recommendedName>
        <fullName evidence="3">Aminopeptidase</fullName>
    </recommendedName>
</protein>
<evidence type="ECO:0008006" key="3">
    <source>
        <dbReference type="Google" id="ProtNLM"/>
    </source>
</evidence>
<comment type="similarity">
    <text evidence="1">Belongs to the peptidase S58 family.</text>
</comment>
<dbReference type="InterPro" id="IPR005321">
    <property type="entry name" value="Peptidase_S58_DmpA"/>
</dbReference>
<dbReference type="PANTHER" id="PTHR36512:SF3">
    <property type="entry name" value="BLR5678 PROTEIN"/>
    <property type="match status" value="1"/>
</dbReference>
<dbReference type="Gene3D" id="3.60.70.12">
    <property type="entry name" value="L-amino peptidase D-ALA esterase/amidase"/>
    <property type="match status" value="1"/>
</dbReference>
<sequence>MISDNNRPRSSDLGLEMGILPKGKLNSITDVPGVKVGHSTIIEGDGELEIGKGPIRTGVTAILPHDENIFEHNVTAAAHVINGYGKTVGMPQINELGRIESPILLTSTLSTWKVANFLIDYLSERNPGIRSFNPIVGECNDGFLNDIVGRHVKKSHVFNAIEHASPNEFSEGVVGAGVGMTGFGWKGGIGTSSRICETAQGEFNVGCLTLTNTGDARDLRLDGIPVGRHILPPGYEVEKNPSRWVGGNPLKGTFVNEPPGSIMFVIATDAPVSSRQLNRMAKRVALGLGLCGGVASHSSGDFVLAFSNANYNRTKSKDSKYDINQLFDENL</sequence>
<dbReference type="AlphaFoldDB" id="A0A382JUX2"/>
<feature type="non-terminal residue" evidence="2">
    <location>
        <position position="331"/>
    </location>
</feature>
<evidence type="ECO:0000313" key="2">
    <source>
        <dbReference type="EMBL" id="SVC14341.1"/>
    </source>
</evidence>